<feature type="domain" description="ABC transmembrane type-1" evidence="8">
    <location>
        <begin position="80"/>
        <end position="270"/>
    </location>
</feature>
<keyword evidence="10" id="KW-1185">Reference proteome</keyword>
<keyword evidence="5 7" id="KW-1133">Transmembrane helix</keyword>
<accession>D1CHH9</accession>
<feature type="transmembrane region" description="Helical" evidence="7">
    <location>
        <begin position="79"/>
        <end position="103"/>
    </location>
</feature>
<dbReference type="KEGG" id="ttr:Tter_2301"/>
<evidence type="ECO:0000256" key="1">
    <source>
        <dbReference type="ARBA" id="ARBA00004651"/>
    </source>
</evidence>
<proteinExistence type="inferred from homology"/>
<dbReference type="HOGENOM" id="CLU_016047_1_1_0"/>
<sequence length="285" mass="31768">MFVRTVYKLQKLRWNLSYTMLILILLIASIIVISPIAYALATSLRIPSESFTLPPRWIPIPPDFSNYEAVFSTVPLGHYVVNSMFITLSIVVAQVATSALAGYAFARLNFPAKNLLFWLILATMMIPQQATIIPVFVEISKIGLADTRSALILPAVATAFGTFLMRQYFMRIPNEFEEAALIDGASHWRIFWSIYLPMVRPGLTVLAILSFNGYWNEFLRPLVFLKSIDKFTLPLGLVNLQGYMGTGSISVVLAGVIISLLPVLIIYILGQRYLVEGIMLGGLKA</sequence>
<evidence type="ECO:0000259" key="8">
    <source>
        <dbReference type="PROSITE" id="PS50928"/>
    </source>
</evidence>
<dbReference type="GO" id="GO:0055085">
    <property type="term" value="P:transmembrane transport"/>
    <property type="evidence" value="ECO:0007669"/>
    <property type="project" value="InterPro"/>
</dbReference>
<evidence type="ECO:0000313" key="10">
    <source>
        <dbReference type="Proteomes" id="UP000000323"/>
    </source>
</evidence>
<comment type="similarity">
    <text evidence="7">Belongs to the binding-protein-dependent transport system permease family.</text>
</comment>
<feature type="transmembrane region" description="Helical" evidence="7">
    <location>
        <begin position="149"/>
        <end position="169"/>
    </location>
</feature>
<evidence type="ECO:0000256" key="2">
    <source>
        <dbReference type="ARBA" id="ARBA00022448"/>
    </source>
</evidence>
<keyword evidence="6 7" id="KW-0472">Membrane</keyword>
<dbReference type="InterPro" id="IPR035906">
    <property type="entry name" value="MetI-like_sf"/>
</dbReference>
<reference evidence="10" key="1">
    <citation type="journal article" date="2010" name="Stand. Genomic Sci.">
        <title>Complete genome sequence of 'Thermobaculum terrenum' type strain (YNP1).</title>
        <authorList>
            <person name="Kiss H."/>
            <person name="Cleland D."/>
            <person name="Lapidus A."/>
            <person name="Lucas S."/>
            <person name="Glavina Del Rio T."/>
            <person name="Nolan M."/>
            <person name="Tice H."/>
            <person name="Han C."/>
            <person name="Goodwin L."/>
            <person name="Pitluck S."/>
            <person name="Liolios K."/>
            <person name="Ivanova N."/>
            <person name="Mavromatis K."/>
            <person name="Ovchinnikova G."/>
            <person name="Pati A."/>
            <person name="Chen A."/>
            <person name="Palaniappan K."/>
            <person name="Land M."/>
            <person name="Hauser L."/>
            <person name="Chang Y."/>
            <person name="Jeffries C."/>
            <person name="Lu M."/>
            <person name="Brettin T."/>
            <person name="Detter J."/>
            <person name="Goker M."/>
            <person name="Tindall B."/>
            <person name="Beck B."/>
            <person name="McDermott T."/>
            <person name="Woyke T."/>
            <person name="Bristow J."/>
            <person name="Eisen J."/>
            <person name="Markowitz V."/>
            <person name="Hugenholtz P."/>
            <person name="Kyrpides N."/>
            <person name="Klenk H."/>
            <person name="Cheng J."/>
        </authorList>
    </citation>
    <scope>NUCLEOTIDE SEQUENCE [LARGE SCALE GENOMIC DNA]</scope>
    <source>
        <strain evidence="10">ATCC BAA-798 / YNP1</strain>
    </source>
</reference>
<dbReference type="PANTHER" id="PTHR43744:SF12">
    <property type="entry name" value="ABC TRANSPORTER PERMEASE PROTEIN MG189-RELATED"/>
    <property type="match status" value="1"/>
</dbReference>
<keyword evidence="3" id="KW-1003">Cell membrane</keyword>
<dbReference type="RefSeq" id="WP_012876231.1">
    <property type="nucleotide sequence ID" value="NC_013526.1"/>
</dbReference>
<feature type="transmembrane region" description="Helical" evidence="7">
    <location>
        <begin position="21"/>
        <end position="41"/>
    </location>
</feature>
<dbReference type="SUPFAM" id="SSF161098">
    <property type="entry name" value="MetI-like"/>
    <property type="match status" value="1"/>
</dbReference>
<comment type="subcellular location">
    <subcellularLocation>
        <location evidence="1 7">Cell membrane</location>
        <topology evidence="1 7">Multi-pass membrane protein</topology>
    </subcellularLocation>
</comment>
<dbReference type="PANTHER" id="PTHR43744">
    <property type="entry name" value="ABC TRANSPORTER PERMEASE PROTEIN MG189-RELATED-RELATED"/>
    <property type="match status" value="1"/>
</dbReference>
<dbReference type="OrthoDB" id="148827at2"/>
<dbReference type="eggNOG" id="COG0395">
    <property type="taxonomic scope" value="Bacteria"/>
</dbReference>
<evidence type="ECO:0000256" key="7">
    <source>
        <dbReference type="RuleBase" id="RU363032"/>
    </source>
</evidence>
<dbReference type="GO" id="GO:0005886">
    <property type="term" value="C:plasma membrane"/>
    <property type="evidence" value="ECO:0007669"/>
    <property type="project" value="UniProtKB-SubCell"/>
</dbReference>
<feature type="transmembrane region" description="Helical" evidence="7">
    <location>
        <begin position="190"/>
        <end position="215"/>
    </location>
</feature>
<evidence type="ECO:0000256" key="5">
    <source>
        <dbReference type="ARBA" id="ARBA00022989"/>
    </source>
</evidence>
<dbReference type="Pfam" id="PF00528">
    <property type="entry name" value="BPD_transp_1"/>
    <property type="match status" value="1"/>
</dbReference>
<keyword evidence="2 7" id="KW-0813">Transport</keyword>
<evidence type="ECO:0000256" key="3">
    <source>
        <dbReference type="ARBA" id="ARBA00022475"/>
    </source>
</evidence>
<keyword evidence="4 7" id="KW-0812">Transmembrane</keyword>
<evidence type="ECO:0000256" key="4">
    <source>
        <dbReference type="ARBA" id="ARBA00022692"/>
    </source>
</evidence>
<dbReference type="STRING" id="525904.Tter_2301"/>
<dbReference type="AlphaFoldDB" id="D1CHH9"/>
<dbReference type="Gene3D" id="1.10.3720.10">
    <property type="entry name" value="MetI-like"/>
    <property type="match status" value="1"/>
</dbReference>
<feature type="transmembrane region" description="Helical" evidence="7">
    <location>
        <begin position="115"/>
        <end position="137"/>
    </location>
</feature>
<gene>
    <name evidence="9" type="ordered locus">Tter_2301</name>
</gene>
<dbReference type="InterPro" id="IPR000515">
    <property type="entry name" value="MetI-like"/>
</dbReference>
<name>D1CHH9_THET1</name>
<evidence type="ECO:0000313" key="9">
    <source>
        <dbReference type="EMBL" id="ACZ43200.1"/>
    </source>
</evidence>
<protein>
    <submittedName>
        <fullName evidence="9">Binding-protein-dependent transport systems inner membrane component</fullName>
    </submittedName>
</protein>
<dbReference type="Proteomes" id="UP000000323">
    <property type="component" value="Chromosome 2"/>
</dbReference>
<evidence type="ECO:0000256" key="6">
    <source>
        <dbReference type="ARBA" id="ARBA00023136"/>
    </source>
</evidence>
<dbReference type="PROSITE" id="PS50928">
    <property type="entry name" value="ABC_TM1"/>
    <property type="match status" value="1"/>
</dbReference>
<dbReference type="CDD" id="cd06261">
    <property type="entry name" value="TM_PBP2"/>
    <property type="match status" value="1"/>
</dbReference>
<organism evidence="9 10">
    <name type="scientific">Thermobaculum terrenum (strain ATCC BAA-798 / CCMEE 7001 / YNP1)</name>
    <dbReference type="NCBI Taxonomy" id="525904"/>
    <lineage>
        <taxon>Bacteria</taxon>
        <taxon>Bacillati</taxon>
        <taxon>Chloroflexota</taxon>
        <taxon>Chloroflexia</taxon>
        <taxon>Candidatus Thermobaculales</taxon>
        <taxon>Candidatus Thermobaculaceae</taxon>
        <taxon>Thermobaculum</taxon>
    </lineage>
</organism>
<feature type="transmembrane region" description="Helical" evidence="7">
    <location>
        <begin position="243"/>
        <end position="269"/>
    </location>
</feature>
<dbReference type="EMBL" id="CP001826">
    <property type="protein sequence ID" value="ACZ43200.1"/>
    <property type="molecule type" value="Genomic_DNA"/>
</dbReference>